<feature type="transmembrane region" description="Helical" evidence="6">
    <location>
        <begin position="405"/>
        <end position="424"/>
    </location>
</feature>
<reference evidence="7 8" key="1">
    <citation type="submission" date="2014-03" db="EMBL/GenBank/DDBJ databases">
        <title>Genome sequence of Clostridium litorale W6, DSM 5388.</title>
        <authorList>
            <person name="Poehlein A."/>
            <person name="Jagirdar A."/>
            <person name="Khonsari B."/>
            <person name="Chibani C.M."/>
            <person name="Gutierrez Gutierrez D.A."/>
            <person name="Davydova E."/>
            <person name="Alghaithi H.S."/>
            <person name="Nair K.P."/>
            <person name="Dhamotharan K."/>
            <person name="Chandran L."/>
            <person name="G W."/>
            <person name="Daniel R."/>
        </authorList>
    </citation>
    <scope>NUCLEOTIDE SEQUENCE [LARGE SCALE GENOMIC DNA]</scope>
    <source>
        <strain evidence="7 8">W6</strain>
    </source>
</reference>
<feature type="transmembrane region" description="Helical" evidence="6">
    <location>
        <begin position="165"/>
        <end position="185"/>
    </location>
</feature>
<dbReference type="STRING" id="1121324.CLIT_14c01120"/>
<gene>
    <name evidence="7" type="ORF">CLIT_14c01120</name>
</gene>
<evidence type="ECO:0000256" key="3">
    <source>
        <dbReference type="ARBA" id="ARBA00022692"/>
    </source>
</evidence>
<evidence type="ECO:0000256" key="6">
    <source>
        <dbReference type="SAM" id="Phobius"/>
    </source>
</evidence>
<feature type="transmembrane region" description="Helical" evidence="6">
    <location>
        <begin position="284"/>
        <end position="307"/>
    </location>
</feature>
<dbReference type="Pfam" id="PF01943">
    <property type="entry name" value="Polysacc_synt"/>
    <property type="match status" value="1"/>
</dbReference>
<keyword evidence="8" id="KW-1185">Reference proteome</keyword>
<evidence type="ECO:0000256" key="5">
    <source>
        <dbReference type="ARBA" id="ARBA00023136"/>
    </source>
</evidence>
<feature type="transmembrane region" description="Helical" evidence="6">
    <location>
        <begin position="206"/>
        <end position="223"/>
    </location>
</feature>
<feature type="transmembrane region" description="Helical" evidence="6">
    <location>
        <begin position="40"/>
        <end position="58"/>
    </location>
</feature>
<evidence type="ECO:0000256" key="1">
    <source>
        <dbReference type="ARBA" id="ARBA00004651"/>
    </source>
</evidence>
<dbReference type="GO" id="GO:0005886">
    <property type="term" value="C:plasma membrane"/>
    <property type="evidence" value="ECO:0007669"/>
    <property type="project" value="UniProtKB-SubCell"/>
</dbReference>
<evidence type="ECO:0000256" key="4">
    <source>
        <dbReference type="ARBA" id="ARBA00022989"/>
    </source>
</evidence>
<proteinExistence type="predicted"/>
<feature type="transmembrane region" description="Helical" evidence="6">
    <location>
        <begin position="430"/>
        <end position="449"/>
    </location>
</feature>
<keyword evidence="5 6" id="KW-0472">Membrane</keyword>
<dbReference type="Proteomes" id="UP000027946">
    <property type="component" value="Unassembled WGS sequence"/>
</dbReference>
<organism evidence="7 8">
    <name type="scientific">Peptoclostridium litorale DSM 5388</name>
    <dbReference type="NCBI Taxonomy" id="1121324"/>
    <lineage>
        <taxon>Bacteria</taxon>
        <taxon>Bacillati</taxon>
        <taxon>Bacillota</taxon>
        <taxon>Clostridia</taxon>
        <taxon>Peptostreptococcales</taxon>
        <taxon>Peptoclostridiaceae</taxon>
        <taxon>Peptoclostridium</taxon>
    </lineage>
</organism>
<dbReference type="PANTHER" id="PTHR30250:SF11">
    <property type="entry name" value="O-ANTIGEN TRANSPORTER-RELATED"/>
    <property type="match status" value="1"/>
</dbReference>
<feature type="transmembrane region" description="Helical" evidence="6">
    <location>
        <begin position="243"/>
        <end position="264"/>
    </location>
</feature>
<keyword evidence="3 6" id="KW-0812">Transmembrane</keyword>
<dbReference type="InterPro" id="IPR002797">
    <property type="entry name" value="Polysacc_synth"/>
</dbReference>
<feature type="transmembrane region" description="Helical" evidence="6">
    <location>
        <begin position="350"/>
        <end position="369"/>
    </location>
</feature>
<feature type="transmembrane region" description="Helical" evidence="6">
    <location>
        <begin position="79"/>
        <end position="101"/>
    </location>
</feature>
<feature type="transmembrane region" description="Helical" evidence="6">
    <location>
        <begin position="375"/>
        <end position="393"/>
    </location>
</feature>
<evidence type="ECO:0008006" key="9">
    <source>
        <dbReference type="Google" id="ProtNLM"/>
    </source>
</evidence>
<protein>
    <recommendedName>
        <fullName evidence="9">Polysaccharide biosynthesis protein</fullName>
    </recommendedName>
</protein>
<dbReference type="PANTHER" id="PTHR30250">
    <property type="entry name" value="PST FAMILY PREDICTED COLANIC ACID TRANSPORTER"/>
    <property type="match status" value="1"/>
</dbReference>
<accession>A0A069RCC0</accession>
<feature type="transmembrane region" description="Helical" evidence="6">
    <location>
        <begin position="12"/>
        <end position="34"/>
    </location>
</feature>
<dbReference type="InterPro" id="IPR050833">
    <property type="entry name" value="Poly_Biosynth_Transport"/>
</dbReference>
<name>A0A069RCC0_PEPLI</name>
<dbReference type="OrthoDB" id="3249502at2"/>
<evidence type="ECO:0000313" key="7">
    <source>
        <dbReference type="EMBL" id="KDR94651.1"/>
    </source>
</evidence>
<evidence type="ECO:0000256" key="2">
    <source>
        <dbReference type="ARBA" id="ARBA00022475"/>
    </source>
</evidence>
<comment type="subcellular location">
    <subcellularLocation>
        <location evidence="1">Cell membrane</location>
        <topology evidence="1">Multi-pass membrane protein</topology>
    </subcellularLocation>
</comment>
<keyword evidence="2" id="KW-1003">Cell membrane</keyword>
<feature type="transmembrane region" description="Helical" evidence="6">
    <location>
        <begin position="138"/>
        <end position="159"/>
    </location>
</feature>
<keyword evidence="4 6" id="KW-1133">Transmembrane helix</keyword>
<dbReference type="eggNOG" id="COG2244">
    <property type="taxonomic scope" value="Bacteria"/>
</dbReference>
<feature type="transmembrane region" description="Helical" evidence="6">
    <location>
        <begin position="107"/>
        <end position="126"/>
    </location>
</feature>
<feature type="transmembrane region" description="Helical" evidence="6">
    <location>
        <begin position="319"/>
        <end position="338"/>
    </location>
</feature>
<sequence length="472" mass="53250">MRAKRLIKNMGFYFLGTFSTKILQFLFIPLYTTYIITSDFGYYNLTISIISLVIPLLYQSIWEGILRFTIEDENNNYKILSTTNIYCAGTTVIYSVIFVVLSVVIDIQYGILILVMGLSHMGVSYWQFAARALKRNKIFAFSTVVNSVVTITLNLFLIIVLKWGLLALFIANTVGNLSMVVIIESKIKLFSKTRKEGFDSQLLRSILKYSLPLSINALSWWLITSSNNLVISNRISIDANGIYAMASRFGSIMTLITSVINMAWLEEAFRTYGDSDKDQYFNGVLNILTRIVFSGVAVLIPVTYIFYQFFVFGDYYDGVYLTPIIYLSAGYSTLASHLGSGFLARKESDIIFKTTFIGGIVSAVGGFVLAKSFGVMAVVITSLVGYMIMYLIRIPLLKKRMDLKIDFITLIGLTGFNILVMVASSIQPRVFIYQLIIFVLALFIVLIINRKEILMVISKIINRDSQKKIANK</sequence>
<dbReference type="EMBL" id="JJMM01000014">
    <property type="protein sequence ID" value="KDR94651.1"/>
    <property type="molecule type" value="Genomic_DNA"/>
</dbReference>
<comment type="caution">
    <text evidence="7">The sequence shown here is derived from an EMBL/GenBank/DDBJ whole genome shotgun (WGS) entry which is preliminary data.</text>
</comment>
<dbReference type="RefSeq" id="WP_038266537.1">
    <property type="nucleotide sequence ID" value="NZ_FSRH01000015.1"/>
</dbReference>
<evidence type="ECO:0000313" key="8">
    <source>
        <dbReference type="Proteomes" id="UP000027946"/>
    </source>
</evidence>
<dbReference type="AlphaFoldDB" id="A0A069RCC0"/>